<dbReference type="Proteomes" id="UP000824190">
    <property type="component" value="Unassembled WGS sequence"/>
</dbReference>
<comment type="similarity">
    <text evidence="3 9">Belongs to the ArgR family.</text>
</comment>
<name>A0A9D1RRE1_9CORY</name>
<dbReference type="InterPro" id="IPR036388">
    <property type="entry name" value="WH-like_DNA-bd_sf"/>
</dbReference>
<evidence type="ECO:0000259" key="12">
    <source>
        <dbReference type="Pfam" id="PF02863"/>
    </source>
</evidence>
<comment type="function">
    <text evidence="1 9">Regulates arginine biosynthesis genes.</text>
</comment>
<evidence type="ECO:0000256" key="8">
    <source>
        <dbReference type="ARBA" id="ARBA00023163"/>
    </source>
</evidence>
<sequence>MAAQLTRSARQDLISRLVENNRVGSQRDLQDMLAGEGVEITQATLSRDLVDVGARKVRADGQAFYSLGAPVVEMAADGPARLRRVLAELLVGTDHSGNTAVLRTPPGAAQYLASVIDRSDLPEVVATLAGDDTVFVLARDPVDGRGLAEHLHALSMHGGQSPPDRLG</sequence>
<dbReference type="InterPro" id="IPR020900">
    <property type="entry name" value="Arg_repress_DNA-bd"/>
</dbReference>
<reference evidence="13" key="2">
    <citation type="submission" date="2021-04" db="EMBL/GenBank/DDBJ databases">
        <authorList>
            <person name="Gilroy R."/>
        </authorList>
    </citation>
    <scope>NUCLEOTIDE SEQUENCE</scope>
    <source>
        <strain evidence="13">CHK32-1732</strain>
    </source>
</reference>
<comment type="subcellular location">
    <subcellularLocation>
        <location evidence="2 9">Cytoplasm</location>
    </subcellularLocation>
</comment>
<evidence type="ECO:0000256" key="9">
    <source>
        <dbReference type="HAMAP-Rule" id="MF_00173"/>
    </source>
</evidence>
<dbReference type="GO" id="GO:0003700">
    <property type="term" value="F:DNA-binding transcription factor activity"/>
    <property type="evidence" value="ECO:0007669"/>
    <property type="project" value="UniProtKB-UniRule"/>
</dbReference>
<keyword evidence="5 9" id="KW-0678">Repressor</keyword>
<dbReference type="GO" id="GO:0005737">
    <property type="term" value="C:cytoplasm"/>
    <property type="evidence" value="ECO:0007669"/>
    <property type="project" value="UniProtKB-SubCell"/>
</dbReference>
<evidence type="ECO:0000313" key="13">
    <source>
        <dbReference type="EMBL" id="HIW92779.1"/>
    </source>
</evidence>
<keyword evidence="6 9" id="KW-0805">Transcription regulation</keyword>
<dbReference type="InterPro" id="IPR036251">
    <property type="entry name" value="Arg_repress_C_sf"/>
</dbReference>
<comment type="pathway">
    <text evidence="9">Amino-acid biosynthesis; L-arginine biosynthesis [regulation].</text>
</comment>
<protein>
    <recommendedName>
        <fullName evidence="9 10">Arginine repressor</fullName>
    </recommendedName>
</protein>
<evidence type="ECO:0000313" key="14">
    <source>
        <dbReference type="Proteomes" id="UP000824190"/>
    </source>
</evidence>
<keyword evidence="9" id="KW-0028">Amino-acid biosynthesis</keyword>
<dbReference type="InterPro" id="IPR020899">
    <property type="entry name" value="Arg_repress_C"/>
</dbReference>
<accession>A0A9D1RRE1</accession>
<dbReference type="InterPro" id="IPR036390">
    <property type="entry name" value="WH_DNA-bd_sf"/>
</dbReference>
<dbReference type="Gene3D" id="3.30.1360.40">
    <property type="match status" value="1"/>
</dbReference>
<feature type="domain" description="Arginine repressor DNA-binding" evidence="11">
    <location>
        <begin position="6"/>
        <end position="68"/>
    </location>
</feature>
<dbReference type="GO" id="GO:0034618">
    <property type="term" value="F:arginine binding"/>
    <property type="evidence" value="ECO:0007669"/>
    <property type="project" value="InterPro"/>
</dbReference>
<evidence type="ECO:0000259" key="11">
    <source>
        <dbReference type="Pfam" id="PF01316"/>
    </source>
</evidence>
<dbReference type="GO" id="GO:0051259">
    <property type="term" value="P:protein complex oligomerization"/>
    <property type="evidence" value="ECO:0007669"/>
    <property type="project" value="InterPro"/>
</dbReference>
<dbReference type="NCBIfam" id="TIGR01529">
    <property type="entry name" value="argR_whole"/>
    <property type="match status" value="1"/>
</dbReference>
<dbReference type="GO" id="GO:1900079">
    <property type="term" value="P:regulation of arginine biosynthetic process"/>
    <property type="evidence" value="ECO:0007669"/>
    <property type="project" value="UniProtKB-UniRule"/>
</dbReference>
<dbReference type="GO" id="GO:0006526">
    <property type="term" value="P:L-arginine biosynthetic process"/>
    <property type="evidence" value="ECO:0007669"/>
    <property type="project" value="UniProtKB-KW"/>
</dbReference>
<dbReference type="PANTHER" id="PTHR34471">
    <property type="entry name" value="ARGININE REPRESSOR"/>
    <property type="match status" value="1"/>
</dbReference>
<dbReference type="SUPFAM" id="SSF46785">
    <property type="entry name" value="Winged helix' DNA-binding domain"/>
    <property type="match status" value="1"/>
</dbReference>
<evidence type="ECO:0000256" key="4">
    <source>
        <dbReference type="ARBA" id="ARBA00022490"/>
    </source>
</evidence>
<keyword evidence="8 9" id="KW-0804">Transcription</keyword>
<keyword evidence="9" id="KW-0055">Arginine biosynthesis</keyword>
<dbReference type="HAMAP" id="MF_00173">
    <property type="entry name" value="Arg_repressor"/>
    <property type="match status" value="1"/>
</dbReference>
<dbReference type="InterPro" id="IPR001669">
    <property type="entry name" value="Arg_repress"/>
</dbReference>
<keyword evidence="4 9" id="KW-0963">Cytoplasm</keyword>
<dbReference type="SUPFAM" id="SSF55252">
    <property type="entry name" value="C-terminal domain of arginine repressor"/>
    <property type="match status" value="1"/>
</dbReference>
<reference evidence="13" key="1">
    <citation type="journal article" date="2021" name="PeerJ">
        <title>Extensive microbial diversity within the chicken gut microbiome revealed by metagenomics and culture.</title>
        <authorList>
            <person name="Gilroy R."/>
            <person name="Ravi A."/>
            <person name="Getino M."/>
            <person name="Pursley I."/>
            <person name="Horton D.L."/>
            <person name="Alikhan N.F."/>
            <person name="Baker D."/>
            <person name="Gharbi K."/>
            <person name="Hall N."/>
            <person name="Watson M."/>
            <person name="Adriaenssens E.M."/>
            <person name="Foster-Nyarko E."/>
            <person name="Jarju S."/>
            <person name="Secka A."/>
            <person name="Antonio M."/>
            <person name="Oren A."/>
            <person name="Chaudhuri R.R."/>
            <person name="La Ragione R."/>
            <person name="Hildebrand F."/>
            <person name="Pallen M.J."/>
        </authorList>
    </citation>
    <scope>NUCLEOTIDE SEQUENCE</scope>
    <source>
        <strain evidence="13">CHK32-1732</strain>
    </source>
</reference>
<evidence type="ECO:0000256" key="2">
    <source>
        <dbReference type="ARBA" id="ARBA00004496"/>
    </source>
</evidence>
<dbReference type="PRINTS" id="PR01467">
    <property type="entry name" value="ARGREPRESSOR"/>
</dbReference>
<dbReference type="Gene3D" id="1.10.10.10">
    <property type="entry name" value="Winged helix-like DNA-binding domain superfamily/Winged helix DNA-binding domain"/>
    <property type="match status" value="1"/>
</dbReference>
<evidence type="ECO:0000256" key="5">
    <source>
        <dbReference type="ARBA" id="ARBA00022491"/>
    </source>
</evidence>
<dbReference type="Pfam" id="PF02863">
    <property type="entry name" value="Arg_repressor_C"/>
    <property type="match status" value="1"/>
</dbReference>
<gene>
    <name evidence="9 13" type="primary">argR</name>
    <name evidence="13" type="ORF">H9870_14090</name>
</gene>
<evidence type="ECO:0000256" key="6">
    <source>
        <dbReference type="ARBA" id="ARBA00023015"/>
    </source>
</evidence>
<feature type="domain" description="Arginine repressor C-terminal" evidence="12">
    <location>
        <begin position="86"/>
        <end position="152"/>
    </location>
</feature>
<comment type="caution">
    <text evidence="13">The sequence shown here is derived from an EMBL/GenBank/DDBJ whole genome shotgun (WGS) entry which is preliminary data.</text>
</comment>
<proteinExistence type="inferred from homology"/>
<evidence type="ECO:0000256" key="1">
    <source>
        <dbReference type="ARBA" id="ARBA00002095"/>
    </source>
</evidence>
<evidence type="ECO:0000256" key="3">
    <source>
        <dbReference type="ARBA" id="ARBA00008316"/>
    </source>
</evidence>
<organism evidence="13 14">
    <name type="scientific">Candidatus Corynebacterium avicola</name>
    <dbReference type="NCBI Taxonomy" id="2838527"/>
    <lineage>
        <taxon>Bacteria</taxon>
        <taxon>Bacillati</taxon>
        <taxon>Actinomycetota</taxon>
        <taxon>Actinomycetes</taxon>
        <taxon>Mycobacteriales</taxon>
        <taxon>Corynebacteriaceae</taxon>
        <taxon>Corynebacterium</taxon>
    </lineage>
</organism>
<evidence type="ECO:0000256" key="7">
    <source>
        <dbReference type="ARBA" id="ARBA00023125"/>
    </source>
</evidence>
<dbReference type="Pfam" id="PF01316">
    <property type="entry name" value="Arg_repressor"/>
    <property type="match status" value="1"/>
</dbReference>
<evidence type="ECO:0000256" key="10">
    <source>
        <dbReference type="NCBIfam" id="TIGR01529"/>
    </source>
</evidence>
<dbReference type="PANTHER" id="PTHR34471:SF1">
    <property type="entry name" value="ARGININE REPRESSOR"/>
    <property type="match status" value="1"/>
</dbReference>
<dbReference type="EMBL" id="DXGC01000123">
    <property type="protein sequence ID" value="HIW92779.1"/>
    <property type="molecule type" value="Genomic_DNA"/>
</dbReference>
<dbReference type="GO" id="GO:0003677">
    <property type="term" value="F:DNA binding"/>
    <property type="evidence" value="ECO:0007669"/>
    <property type="project" value="UniProtKB-KW"/>
</dbReference>
<keyword evidence="7 9" id="KW-0238">DNA-binding</keyword>
<dbReference type="AlphaFoldDB" id="A0A9D1RRE1"/>